<feature type="transmembrane region" description="Helical" evidence="7">
    <location>
        <begin position="181"/>
        <end position="203"/>
    </location>
</feature>
<comment type="caution">
    <text evidence="9">The sequence shown here is derived from an EMBL/GenBank/DDBJ whole genome shotgun (WGS) entry which is preliminary data.</text>
</comment>
<feature type="transmembrane region" description="Helical" evidence="7">
    <location>
        <begin position="140"/>
        <end position="160"/>
    </location>
</feature>
<organism evidence="9 10">
    <name type="scientific">Nonomuraea ferruginea</name>
    <dbReference type="NCBI Taxonomy" id="46174"/>
    <lineage>
        <taxon>Bacteria</taxon>
        <taxon>Bacillati</taxon>
        <taxon>Actinomycetota</taxon>
        <taxon>Actinomycetes</taxon>
        <taxon>Streptosporangiales</taxon>
        <taxon>Streptosporangiaceae</taxon>
        <taxon>Nonomuraea</taxon>
    </lineage>
</organism>
<feature type="transmembrane region" description="Helical" evidence="7">
    <location>
        <begin position="7"/>
        <end position="29"/>
    </location>
</feature>
<evidence type="ECO:0000256" key="4">
    <source>
        <dbReference type="ARBA" id="ARBA00022692"/>
    </source>
</evidence>
<keyword evidence="4 7" id="KW-0812">Transmembrane</keyword>
<evidence type="ECO:0000313" key="9">
    <source>
        <dbReference type="EMBL" id="MDA0647438.1"/>
    </source>
</evidence>
<evidence type="ECO:0000256" key="3">
    <source>
        <dbReference type="ARBA" id="ARBA00022475"/>
    </source>
</evidence>
<keyword evidence="6 7" id="KW-0472">Membrane</keyword>
<keyword evidence="5 7" id="KW-1133">Transmembrane helix</keyword>
<name>A0ABT4TD37_9ACTN</name>
<evidence type="ECO:0000256" key="7">
    <source>
        <dbReference type="RuleBase" id="RU363032"/>
    </source>
</evidence>
<dbReference type="RefSeq" id="WP_219547753.1">
    <property type="nucleotide sequence ID" value="NZ_BAABFD010000015.1"/>
</dbReference>
<dbReference type="Pfam" id="PF00528">
    <property type="entry name" value="BPD_transp_1"/>
    <property type="match status" value="1"/>
</dbReference>
<evidence type="ECO:0000256" key="1">
    <source>
        <dbReference type="ARBA" id="ARBA00004651"/>
    </source>
</evidence>
<dbReference type="EMBL" id="JAPNUD010000297">
    <property type="protein sequence ID" value="MDA0647438.1"/>
    <property type="molecule type" value="Genomic_DNA"/>
</dbReference>
<protein>
    <submittedName>
        <fullName evidence="9">Carbohydrate ABC transporter permease</fullName>
    </submittedName>
</protein>
<keyword evidence="3" id="KW-1003">Cell membrane</keyword>
<feature type="domain" description="ABC transmembrane type-1" evidence="8">
    <location>
        <begin position="71"/>
        <end position="260"/>
    </location>
</feature>
<dbReference type="InterPro" id="IPR000515">
    <property type="entry name" value="MetI-like"/>
</dbReference>
<accession>A0ABT4TD37</accession>
<reference evidence="9 10" key="1">
    <citation type="submission" date="2022-11" db="EMBL/GenBank/DDBJ databases">
        <title>Nonomuraea corallina sp. nov., a new species of the genus Nonomuraea isolated from sea side sediment in Thai sea.</title>
        <authorList>
            <person name="Ngamcharungchit C."/>
            <person name="Matsumoto A."/>
            <person name="Suriyachadkun C."/>
            <person name="Panbangred W."/>
            <person name="Inahashi Y."/>
            <person name="Intra B."/>
        </authorList>
    </citation>
    <scope>NUCLEOTIDE SEQUENCE [LARGE SCALE GENOMIC DNA]</scope>
    <source>
        <strain evidence="9 10">DSM 43553</strain>
    </source>
</reference>
<feature type="transmembrane region" description="Helical" evidence="7">
    <location>
        <begin position="239"/>
        <end position="260"/>
    </location>
</feature>
<dbReference type="Proteomes" id="UP001212498">
    <property type="component" value="Unassembled WGS sequence"/>
</dbReference>
<keyword evidence="10" id="KW-1185">Reference proteome</keyword>
<keyword evidence="2 7" id="KW-0813">Transport</keyword>
<dbReference type="PANTHER" id="PTHR43744">
    <property type="entry name" value="ABC TRANSPORTER PERMEASE PROTEIN MG189-RELATED-RELATED"/>
    <property type="match status" value="1"/>
</dbReference>
<sequence>MKTLKASAWYVMLVGFAAIVIVPLLWMLLTSLKTNVEATRIPPTFVPEEWSTGAYRTLAEGTSETPVLRWFLNSMVAATGQTVLVLVVASTAAYALARLEFRGRGLLFGIIVGTLLVPSFTLLIPNFLVVDQLGWLDSPWALIVPGAASAFGVFFLRQFFLSLPPELEEAATLEGANHLQIFLRIVLPLARPALATLAVLTFLSNWNEFIWPIYVLFSPDQFTLPPGLSILQGAYTIDYPVIMAGAVLASVPVLVLFVIAQRYVIEGVSRSGLKG</sequence>
<feature type="transmembrane region" description="Helical" evidence="7">
    <location>
        <begin position="70"/>
        <end position="94"/>
    </location>
</feature>
<comment type="subcellular location">
    <subcellularLocation>
        <location evidence="1 7">Cell membrane</location>
        <topology evidence="1 7">Multi-pass membrane protein</topology>
    </subcellularLocation>
</comment>
<dbReference type="PROSITE" id="PS50928">
    <property type="entry name" value="ABC_TM1"/>
    <property type="match status" value="1"/>
</dbReference>
<dbReference type="CDD" id="cd06261">
    <property type="entry name" value="TM_PBP2"/>
    <property type="match status" value="1"/>
</dbReference>
<evidence type="ECO:0000256" key="2">
    <source>
        <dbReference type="ARBA" id="ARBA00022448"/>
    </source>
</evidence>
<feature type="transmembrane region" description="Helical" evidence="7">
    <location>
        <begin position="106"/>
        <end position="128"/>
    </location>
</feature>
<comment type="similarity">
    <text evidence="7">Belongs to the binding-protein-dependent transport system permease family.</text>
</comment>
<proteinExistence type="inferred from homology"/>
<gene>
    <name evidence="9" type="ORF">OUY24_43000</name>
</gene>
<evidence type="ECO:0000256" key="6">
    <source>
        <dbReference type="ARBA" id="ARBA00023136"/>
    </source>
</evidence>
<evidence type="ECO:0000259" key="8">
    <source>
        <dbReference type="PROSITE" id="PS50928"/>
    </source>
</evidence>
<evidence type="ECO:0000313" key="10">
    <source>
        <dbReference type="Proteomes" id="UP001212498"/>
    </source>
</evidence>
<dbReference type="PANTHER" id="PTHR43744:SF12">
    <property type="entry name" value="ABC TRANSPORTER PERMEASE PROTEIN MG189-RELATED"/>
    <property type="match status" value="1"/>
</dbReference>
<evidence type="ECO:0000256" key="5">
    <source>
        <dbReference type="ARBA" id="ARBA00022989"/>
    </source>
</evidence>